<dbReference type="HOGENOM" id="CLU_1916960_0_0_1"/>
<dbReference type="eggNOG" id="ENOG502TDD9">
    <property type="taxonomic scope" value="Eukaryota"/>
</dbReference>
<dbReference type="EMBL" id="JMSE01000221">
    <property type="protein sequence ID" value="KDN71245.1"/>
    <property type="molecule type" value="Genomic_DNA"/>
</dbReference>
<evidence type="ECO:0000313" key="3">
    <source>
        <dbReference type="Proteomes" id="UP000027238"/>
    </source>
</evidence>
<accession>A0A066XZ73</accession>
<evidence type="ECO:0000256" key="1">
    <source>
        <dbReference type="SAM" id="MobiDB-lite"/>
    </source>
</evidence>
<gene>
    <name evidence="2" type="ORF">CSUB01_11949</name>
</gene>
<dbReference type="Proteomes" id="UP000027238">
    <property type="component" value="Unassembled WGS sequence"/>
</dbReference>
<protein>
    <submittedName>
        <fullName evidence="2">Uncharacterized protein</fullName>
    </submittedName>
</protein>
<name>A0A066XZ73_COLSU</name>
<comment type="caution">
    <text evidence="2">The sequence shown here is derived from an EMBL/GenBank/DDBJ whole genome shotgun (WGS) entry which is preliminary data.</text>
</comment>
<feature type="region of interest" description="Disordered" evidence="1">
    <location>
        <begin position="97"/>
        <end position="132"/>
    </location>
</feature>
<dbReference type="AlphaFoldDB" id="A0A066XZ73"/>
<proteinExistence type="predicted"/>
<dbReference type="OrthoDB" id="10415871at2759"/>
<feature type="compositionally biased region" description="Basic and acidic residues" evidence="1">
    <location>
        <begin position="119"/>
        <end position="132"/>
    </location>
</feature>
<evidence type="ECO:0000313" key="2">
    <source>
        <dbReference type="EMBL" id="KDN71245.1"/>
    </source>
</evidence>
<sequence length="132" mass="15099">MVAPKSLRKCACPGFSDPGRTRDWQVQTVPTSDKMATNNFYVGVADAELESRYIYTQHETSEEKGNAELESRYIYTQHETSEEKGNAELESRYIYTQPETSEEKGNAELESRYIYTQHETSEKKGNAEPDSQ</sequence>
<keyword evidence="3" id="KW-1185">Reference proteome</keyword>
<organism evidence="2 3">
    <name type="scientific">Colletotrichum sublineola</name>
    <name type="common">Sorghum anthracnose fungus</name>
    <dbReference type="NCBI Taxonomy" id="1173701"/>
    <lineage>
        <taxon>Eukaryota</taxon>
        <taxon>Fungi</taxon>
        <taxon>Dikarya</taxon>
        <taxon>Ascomycota</taxon>
        <taxon>Pezizomycotina</taxon>
        <taxon>Sordariomycetes</taxon>
        <taxon>Hypocreomycetidae</taxon>
        <taxon>Glomerellales</taxon>
        <taxon>Glomerellaceae</taxon>
        <taxon>Colletotrichum</taxon>
        <taxon>Colletotrichum graminicola species complex</taxon>
    </lineage>
</organism>
<dbReference type="OMA" id="YTQHETS"/>
<reference evidence="3" key="1">
    <citation type="journal article" date="2014" name="Genome Announc.">
        <title>Draft genome sequence of Colletotrichum sublineola, a destructive pathogen of cultivated sorghum.</title>
        <authorList>
            <person name="Baroncelli R."/>
            <person name="Sanz-Martin J.M."/>
            <person name="Rech G.E."/>
            <person name="Sukno S.A."/>
            <person name="Thon M.R."/>
        </authorList>
    </citation>
    <scope>NUCLEOTIDE SEQUENCE [LARGE SCALE GENOMIC DNA]</scope>
    <source>
        <strain evidence="3">TX430BB</strain>
    </source>
</reference>
<feature type="compositionally biased region" description="Basic and acidic residues" evidence="1">
    <location>
        <begin position="101"/>
        <end position="111"/>
    </location>
</feature>